<evidence type="ECO:0000259" key="5">
    <source>
        <dbReference type="PROSITE" id="PS51178"/>
    </source>
</evidence>
<dbReference type="InterPro" id="IPR036138">
    <property type="entry name" value="PBP_dimer_sf"/>
</dbReference>
<dbReference type="EMBL" id="ADKX01000048">
    <property type="protein sequence ID" value="EFW03286.1"/>
    <property type="molecule type" value="Genomic_DNA"/>
</dbReference>
<name>E7GF07_9FIRM</name>
<sequence length="641" mass="71833">MGDAMIFSKMVKKIKWVNIVMTIIVAAIVIRLGYSQFYAYQELSLKATESWQRGFPLEAARGKIYDSQQKVLVDNLTTSSLIIVPSQVKDPVNTAVQLAKILGCSEEKILEKVKKKVSVERIQPEGRQMAEEKAYQIDRLKLPGVYLVQDTLRYYPHKNYLAQTLGFVGIDNQGLVGLELKYDKYLSGVNGSINYYMNAKSQNLNIYPADYIYPTNGMDIELTIDSRVQDVVERELNNAYQTYNPDSILCLAMNPKNGKVLAMCSKPDYDPNDYKNADSEIYNRNLPIWKSYEPGSTFKIITFSSALNENLFDMDKDTYYDKGYEIVKGARIKSWKKGGHGLQTFREVLQNSSNPGFVEIGRRLGKDKLYKYVKDFGLTEKTGIDLTGESSGIMFDYDKFNEVEQATVSFGQGISITPIQLVRAVCACINGGYLYQPYIVNKIYNSKTHEVVVENQPKLLRQVISKETSAKVRDALEGVVTDGGGKNAYIDGYRIGGKTGTAQRAMNGTYAGNGYILSFLGIAPIDDPEIVLYLAMDNPKNCVQYGGTTAAPIARKMLVDILPALGVKKVTEQKEKAYVWTDVKTFDVQNYVGLSKKEVKSENYGFEFMGSGDYVIDQLPRVGEKIEDGQKVKIMLGNKSS</sequence>
<evidence type="ECO:0000256" key="3">
    <source>
        <dbReference type="ARBA" id="ARBA00023136"/>
    </source>
</evidence>
<dbReference type="Proteomes" id="UP000003157">
    <property type="component" value="Unassembled WGS sequence"/>
</dbReference>
<feature type="transmembrane region" description="Helical" evidence="4">
    <location>
        <begin position="16"/>
        <end position="34"/>
    </location>
</feature>
<dbReference type="Gene3D" id="3.30.450.330">
    <property type="match status" value="1"/>
</dbReference>
<dbReference type="InterPro" id="IPR050515">
    <property type="entry name" value="Beta-lactam/transpept"/>
</dbReference>
<gene>
    <name evidence="6" type="ORF">HMPREF9488_03350</name>
</gene>
<dbReference type="InterPro" id="IPR001460">
    <property type="entry name" value="PCN-bd_Tpept"/>
</dbReference>
<dbReference type="SMART" id="SM00740">
    <property type="entry name" value="PASTA"/>
    <property type="match status" value="1"/>
</dbReference>
<evidence type="ECO:0000313" key="7">
    <source>
        <dbReference type="Proteomes" id="UP000003157"/>
    </source>
</evidence>
<accession>E7GF07</accession>
<reference evidence="6 7" key="1">
    <citation type="submission" date="2010-12" db="EMBL/GenBank/DDBJ databases">
        <title>The Genome Sequence of Coprobacillus sp. strain 29_1.</title>
        <authorList>
            <consortium name="The Broad Institute Genome Sequencing Platform"/>
            <person name="Earl A."/>
            <person name="Ward D."/>
            <person name="Feldgarden M."/>
            <person name="Gevers D."/>
            <person name="Daigneault M."/>
            <person name="Sibley C.D."/>
            <person name="White A."/>
            <person name="Strauss J."/>
            <person name="Allen-Vercoe E."/>
            <person name="Young S.K."/>
            <person name="Zeng Q."/>
            <person name="Gargeya S."/>
            <person name="Fitzgerald M."/>
            <person name="Haas B."/>
            <person name="Abouelleil A."/>
            <person name="Alvarado L."/>
            <person name="Arachchi H.M."/>
            <person name="Berlin A."/>
            <person name="Brown A."/>
            <person name="Chapman S.B."/>
            <person name="Chen Z."/>
            <person name="Dunbar C."/>
            <person name="Freedman E."/>
            <person name="Gearin G."/>
            <person name="Gellesch M."/>
            <person name="Goldberg J."/>
            <person name="Griggs A."/>
            <person name="Gujja S."/>
            <person name="Heilman E."/>
            <person name="Heiman D."/>
            <person name="Howarth C."/>
            <person name="Larson L."/>
            <person name="Lui A."/>
            <person name="MacDonald P.J.P."/>
            <person name="Mehta T."/>
            <person name="Montmayeur A."/>
            <person name="Murphy C."/>
            <person name="Neiman D."/>
            <person name="Pearson M."/>
            <person name="Priest M."/>
            <person name="Roberts A."/>
            <person name="Saif S."/>
            <person name="Shea T."/>
            <person name="Shenoy N."/>
            <person name="Sisk P."/>
            <person name="Stolte C."/>
            <person name="Sykes S."/>
            <person name="White J."/>
            <person name="Yandava C."/>
            <person name="Nusbaum C."/>
            <person name="Birren B."/>
        </authorList>
    </citation>
    <scope>NUCLEOTIDE SEQUENCE [LARGE SCALE GENOMIC DNA]</scope>
    <source>
        <strain evidence="6 7">29_1</strain>
    </source>
</reference>
<protein>
    <submittedName>
        <fullName evidence="6">Stage V sporulation protein D</fullName>
    </submittedName>
</protein>
<dbReference type="SUPFAM" id="SSF56601">
    <property type="entry name" value="beta-lactamase/transpeptidase-like"/>
    <property type="match status" value="1"/>
</dbReference>
<dbReference type="GO" id="GO:0008658">
    <property type="term" value="F:penicillin binding"/>
    <property type="evidence" value="ECO:0007669"/>
    <property type="project" value="InterPro"/>
</dbReference>
<dbReference type="AlphaFoldDB" id="E7GF07"/>
<organism evidence="6 7">
    <name type="scientific">Coprobacillus cateniformis</name>
    <dbReference type="NCBI Taxonomy" id="100884"/>
    <lineage>
        <taxon>Bacteria</taxon>
        <taxon>Bacillati</taxon>
        <taxon>Bacillota</taxon>
        <taxon>Erysipelotrichia</taxon>
        <taxon>Erysipelotrichales</taxon>
        <taxon>Coprobacillaceae</taxon>
        <taxon>Coprobacillus</taxon>
    </lineage>
</organism>
<dbReference type="InterPro" id="IPR005311">
    <property type="entry name" value="PBP_dimer"/>
</dbReference>
<dbReference type="GO" id="GO:0071555">
    <property type="term" value="P:cell wall organization"/>
    <property type="evidence" value="ECO:0007669"/>
    <property type="project" value="TreeGrafter"/>
</dbReference>
<dbReference type="Gene3D" id="3.90.1310.10">
    <property type="entry name" value="Penicillin-binding protein 2a (Domain 2)"/>
    <property type="match status" value="1"/>
</dbReference>
<dbReference type="Gene3D" id="3.40.710.10">
    <property type="entry name" value="DD-peptidase/beta-lactamase superfamily"/>
    <property type="match status" value="1"/>
</dbReference>
<dbReference type="PANTHER" id="PTHR30627">
    <property type="entry name" value="PEPTIDOGLYCAN D,D-TRANSPEPTIDASE"/>
    <property type="match status" value="1"/>
</dbReference>
<dbReference type="SUPFAM" id="SSF56519">
    <property type="entry name" value="Penicillin binding protein dimerisation domain"/>
    <property type="match status" value="1"/>
</dbReference>
<evidence type="ECO:0000256" key="4">
    <source>
        <dbReference type="SAM" id="Phobius"/>
    </source>
</evidence>
<dbReference type="SUPFAM" id="SSF54184">
    <property type="entry name" value="Penicillin-binding protein 2x (pbp-2x), c-terminal domain"/>
    <property type="match status" value="1"/>
</dbReference>
<comment type="subcellular location">
    <subcellularLocation>
        <location evidence="1">Membrane</location>
    </subcellularLocation>
</comment>
<keyword evidence="3 4" id="KW-0472">Membrane</keyword>
<dbReference type="InterPro" id="IPR005543">
    <property type="entry name" value="PASTA_dom"/>
</dbReference>
<dbReference type="GO" id="GO:0005886">
    <property type="term" value="C:plasma membrane"/>
    <property type="evidence" value="ECO:0007669"/>
    <property type="project" value="TreeGrafter"/>
</dbReference>
<dbReference type="eggNOG" id="COG0768">
    <property type="taxonomic scope" value="Bacteria"/>
</dbReference>
<feature type="domain" description="PASTA" evidence="5">
    <location>
        <begin position="582"/>
        <end position="638"/>
    </location>
</feature>
<evidence type="ECO:0000256" key="1">
    <source>
        <dbReference type="ARBA" id="ARBA00004370"/>
    </source>
</evidence>
<dbReference type="PROSITE" id="PS51178">
    <property type="entry name" value="PASTA"/>
    <property type="match status" value="1"/>
</dbReference>
<proteinExistence type="inferred from homology"/>
<keyword evidence="4" id="KW-0812">Transmembrane</keyword>
<dbReference type="PANTHER" id="PTHR30627:SF1">
    <property type="entry name" value="PEPTIDOGLYCAN D,D-TRANSPEPTIDASE FTSI"/>
    <property type="match status" value="1"/>
</dbReference>
<evidence type="ECO:0000313" key="6">
    <source>
        <dbReference type="EMBL" id="EFW03286.1"/>
    </source>
</evidence>
<comment type="similarity">
    <text evidence="2">Belongs to the transpeptidase family.</text>
</comment>
<evidence type="ECO:0000256" key="2">
    <source>
        <dbReference type="ARBA" id="ARBA00007171"/>
    </source>
</evidence>
<dbReference type="InterPro" id="IPR012338">
    <property type="entry name" value="Beta-lactam/transpept-like"/>
</dbReference>
<dbReference type="Pfam" id="PF03717">
    <property type="entry name" value="PBP_dimer"/>
    <property type="match status" value="1"/>
</dbReference>
<dbReference type="HOGENOM" id="CLU_009289_6_0_9"/>
<keyword evidence="7" id="KW-1185">Reference proteome</keyword>
<dbReference type="STRING" id="100884.GCA_000269565_00683"/>
<dbReference type="Pfam" id="PF00905">
    <property type="entry name" value="Transpeptidase"/>
    <property type="match status" value="1"/>
</dbReference>
<keyword evidence="4" id="KW-1133">Transmembrane helix</keyword>
<comment type="caution">
    <text evidence="6">The sequence shown here is derived from an EMBL/GenBank/DDBJ whole genome shotgun (WGS) entry which is preliminary data.</text>
</comment>